<evidence type="ECO:0000259" key="4">
    <source>
        <dbReference type="Pfam" id="PF01048"/>
    </source>
</evidence>
<dbReference type="SUPFAM" id="SSF53167">
    <property type="entry name" value="Purine and uridine phosphorylases"/>
    <property type="match status" value="1"/>
</dbReference>
<dbReference type="Proteomes" id="UP001152599">
    <property type="component" value="Unassembled WGS sequence"/>
</dbReference>
<proteinExistence type="predicted"/>
<dbReference type="Pfam" id="PF01048">
    <property type="entry name" value="PNP_UDP_1"/>
    <property type="match status" value="1"/>
</dbReference>
<evidence type="ECO:0000256" key="3">
    <source>
        <dbReference type="ARBA" id="ARBA00048447"/>
    </source>
</evidence>
<name>A0A9X4MXX8_9FLAO</name>
<organism evidence="5 6">
    <name type="scientific">Profundicola chukchiensis</name>
    <dbReference type="NCBI Taxonomy" id="2961959"/>
    <lineage>
        <taxon>Bacteria</taxon>
        <taxon>Pseudomonadati</taxon>
        <taxon>Bacteroidota</taxon>
        <taxon>Flavobacteriia</taxon>
        <taxon>Flavobacteriales</taxon>
        <taxon>Weeksellaceae</taxon>
        <taxon>Profundicola</taxon>
    </lineage>
</organism>
<dbReference type="CDD" id="cd00436">
    <property type="entry name" value="UP_TbUP-like"/>
    <property type="match status" value="1"/>
</dbReference>
<gene>
    <name evidence="5" type="ORF">NMK71_06925</name>
</gene>
<protein>
    <recommendedName>
        <fullName evidence="2">Uridine phosphorylase</fullName>
        <ecNumber evidence="1">2.4.2.3</ecNumber>
    </recommendedName>
</protein>
<keyword evidence="6" id="KW-1185">Reference proteome</keyword>
<dbReference type="Gene3D" id="3.40.50.1580">
    <property type="entry name" value="Nucleoside phosphorylase domain"/>
    <property type="match status" value="1"/>
</dbReference>
<evidence type="ECO:0000256" key="1">
    <source>
        <dbReference type="ARBA" id="ARBA00011888"/>
    </source>
</evidence>
<evidence type="ECO:0000256" key="2">
    <source>
        <dbReference type="ARBA" id="ARBA00021980"/>
    </source>
</evidence>
<accession>A0A9X4MXX8</accession>
<dbReference type="GO" id="GO:0005829">
    <property type="term" value="C:cytosol"/>
    <property type="evidence" value="ECO:0007669"/>
    <property type="project" value="TreeGrafter"/>
</dbReference>
<dbReference type="GO" id="GO:0006152">
    <property type="term" value="P:purine nucleoside catabolic process"/>
    <property type="evidence" value="ECO:0007669"/>
    <property type="project" value="TreeGrafter"/>
</dbReference>
<dbReference type="PANTHER" id="PTHR43691">
    <property type="entry name" value="URIDINE PHOSPHORYLASE"/>
    <property type="match status" value="1"/>
</dbReference>
<feature type="domain" description="Nucleoside phosphorylase" evidence="4">
    <location>
        <begin position="32"/>
        <end position="275"/>
    </location>
</feature>
<evidence type="ECO:0000313" key="5">
    <source>
        <dbReference type="EMBL" id="MDG4946143.1"/>
    </source>
</evidence>
<reference evidence="5" key="1">
    <citation type="submission" date="2022-07" db="EMBL/GenBank/DDBJ databases">
        <title>Description and genome-wide analysis of Profundicola chukchiensis gen. nov., sp. nov., marine bacteria isolated from bottom sediments of the Chukchi Sea.</title>
        <authorList>
            <person name="Romanenko L."/>
            <person name="Otstavnykh N."/>
            <person name="Kurilenko V."/>
            <person name="Eremeev V."/>
            <person name="Velansky P."/>
            <person name="Mikhailov V."/>
            <person name="Isaeva M."/>
        </authorList>
    </citation>
    <scope>NUCLEOTIDE SEQUENCE</scope>
    <source>
        <strain evidence="5">KMM 9713</strain>
    </source>
</reference>
<dbReference type="InterPro" id="IPR000845">
    <property type="entry name" value="Nucleoside_phosphorylase_d"/>
</dbReference>
<dbReference type="RefSeq" id="WP_304420627.1">
    <property type="nucleotide sequence ID" value="NZ_JANCMU010000003.1"/>
</dbReference>
<dbReference type="AlphaFoldDB" id="A0A9X4MXX8"/>
<sequence length="284" mass="31576">MSKKIAASEMPLNQDGSVYHLNLLPSDIGQDIIFVGDPERVERVSKFFDSVEIKKAKREFVTHTGTLNGKKLTVLSTGIGTDNIDIVVNELDALVNIDLETREIKPEHTSLNIVRFGTSGSVNPKIGAGSFVKSRYSVGFDGLMKFYPEHKDSADFKKEFLSNFKYNEIESLLYFTEGSKELFDKFDEGFVGGNTGSLSGFYGPQGRELRLKPLAADFLDRLHENGLDNFEMETSGIYAFANLLGHKALSLNCIIANRSTGEFLDNYKEAVDEMIAKALNVMTQ</sequence>
<dbReference type="EMBL" id="JANCMU010000003">
    <property type="protein sequence ID" value="MDG4946143.1"/>
    <property type="molecule type" value="Genomic_DNA"/>
</dbReference>
<dbReference type="EC" id="2.4.2.3" evidence="1"/>
<comment type="caution">
    <text evidence="5">The sequence shown here is derived from an EMBL/GenBank/DDBJ whole genome shotgun (WGS) entry which is preliminary data.</text>
</comment>
<evidence type="ECO:0000313" key="6">
    <source>
        <dbReference type="Proteomes" id="UP001152599"/>
    </source>
</evidence>
<dbReference type="PANTHER" id="PTHR43691:SF11">
    <property type="entry name" value="FI09636P-RELATED"/>
    <property type="match status" value="1"/>
</dbReference>
<dbReference type="InterPro" id="IPR035994">
    <property type="entry name" value="Nucleoside_phosphorylase_sf"/>
</dbReference>
<comment type="catalytic activity">
    <reaction evidence="3">
        <text>uridine + phosphate = alpha-D-ribose 1-phosphate + uracil</text>
        <dbReference type="Rhea" id="RHEA:24388"/>
        <dbReference type="ChEBI" id="CHEBI:16704"/>
        <dbReference type="ChEBI" id="CHEBI:17568"/>
        <dbReference type="ChEBI" id="CHEBI:43474"/>
        <dbReference type="ChEBI" id="CHEBI:57720"/>
        <dbReference type="EC" id="2.4.2.3"/>
    </reaction>
</comment>
<dbReference type="GO" id="GO:0004850">
    <property type="term" value="F:uridine phosphorylase activity"/>
    <property type="evidence" value="ECO:0007669"/>
    <property type="project" value="UniProtKB-EC"/>
</dbReference>
<dbReference type="GO" id="GO:0004731">
    <property type="term" value="F:purine-nucleoside phosphorylase activity"/>
    <property type="evidence" value="ECO:0007669"/>
    <property type="project" value="TreeGrafter"/>
</dbReference>